<dbReference type="InterPro" id="IPR023614">
    <property type="entry name" value="Porin_dom_sf"/>
</dbReference>
<dbReference type="Pfam" id="PF07396">
    <property type="entry name" value="Porin_O_P"/>
    <property type="match status" value="2"/>
</dbReference>
<evidence type="ECO:0000313" key="2">
    <source>
        <dbReference type="Proteomes" id="UP001446205"/>
    </source>
</evidence>
<sequence>MAISFLLCAGLGHDALAANWIAIQGMEPANAAPLRLFGFTQGTYEQLVNTGDGQSSESSFNIRRARLGARGAIADGRVNYLFLTEFGNNAITRQDSAVLVDASVTFNLLPGLRLRAGQFKQPTMDEALEGNPFASDFINFSLIAAQLAQENKIIFDPNTGVNRFDGGVNAFRDVGVQAFDVFRQDAMEYTYALMLSNGRFGGTDDNDDKDLTGRLQASYVFKGALNSALREELSAFVWHSEGRRDYNAQDYRRMRQGLGVHYNRAPWRFRAEYVRAEGMIETGLTPQIEGGTPTLAPTGEAEGWYAMGSYSLTRNWELNLRYDTLDRLTNQGASERDFSTWTLGGQYIFSPQARVMLNYEIRDVSAPQGGNAPALPERVSAQAVLTF</sequence>
<organism evidence="1 2">
    <name type="scientific">Thermithiobacillus plumbiphilus</name>
    <dbReference type="NCBI Taxonomy" id="1729899"/>
    <lineage>
        <taxon>Bacteria</taxon>
        <taxon>Pseudomonadati</taxon>
        <taxon>Pseudomonadota</taxon>
        <taxon>Acidithiobacillia</taxon>
        <taxon>Acidithiobacillales</taxon>
        <taxon>Thermithiobacillaceae</taxon>
        <taxon>Thermithiobacillus</taxon>
    </lineage>
</organism>
<dbReference type="Gene3D" id="2.40.160.10">
    <property type="entry name" value="Porin"/>
    <property type="match status" value="1"/>
</dbReference>
<evidence type="ECO:0000313" key="1">
    <source>
        <dbReference type="EMBL" id="MEK8089369.1"/>
    </source>
</evidence>
<dbReference type="RefSeq" id="WP_341370428.1">
    <property type="nucleotide sequence ID" value="NZ_JBBPCO010000005.1"/>
</dbReference>
<proteinExistence type="predicted"/>
<comment type="caution">
    <text evidence="1">The sequence shown here is derived from an EMBL/GenBank/DDBJ whole genome shotgun (WGS) entry which is preliminary data.</text>
</comment>
<dbReference type="SUPFAM" id="SSF56935">
    <property type="entry name" value="Porins"/>
    <property type="match status" value="1"/>
</dbReference>
<dbReference type="InterPro" id="IPR010870">
    <property type="entry name" value="Porin_O/P"/>
</dbReference>
<dbReference type="EMBL" id="JBBPCO010000005">
    <property type="protein sequence ID" value="MEK8089369.1"/>
    <property type="molecule type" value="Genomic_DNA"/>
</dbReference>
<accession>A0ABU9D7H6</accession>
<dbReference type="Proteomes" id="UP001446205">
    <property type="component" value="Unassembled WGS sequence"/>
</dbReference>
<keyword evidence="2" id="KW-1185">Reference proteome</keyword>
<protein>
    <submittedName>
        <fullName evidence="1">Porin</fullName>
    </submittedName>
</protein>
<name>A0ABU9D7H6_9PROT</name>
<gene>
    <name evidence="1" type="ORF">WOB96_06270</name>
</gene>
<reference evidence="1 2" key="1">
    <citation type="submission" date="2024-04" db="EMBL/GenBank/DDBJ databases">
        <authorList>
            <person name="Abashina T."/>
            <person name="Shaikin A."/>
        </authorList>
    </citation>
    <scope>NUCLEOTIDE SEQUENCE [LARGE SCALE GENOMIC DNA]</scope>
    <source>
        <strain evidence="1 2">AAFK</strain>
    </source>
</reference>